<keyword evidence="6" id="KW-1185">Reference proteome</keyword>
<feature type="domain" description="AMP-binding enzyme C-terminal" evidence="4">
    <location>
        <begin position="125"/>
        <end position="207"/>
    </location>
</feature>
<dbReference type="InterPro" id="IPR000873">
    <property type="entry name" value="AMP-dep_synth/lig_dom"/>
</dbReference>
<dbReference type="SUPFAM" id="SSF56801">
    <property type="entry name" value="Acetyl-CoA synthetase-like"/>
    <property type="match status" value="1"/>
</dbReference>
<dbReference type="EMBL" id="JAVRRD010000012">
    <property type="protein sequence ID" value="KAK5053038.1"/>
    <property type="molecule type" value="Genomic_DNA"/>
</dbReference>
<dbReference type="GO" id="GO:0016405">
    <property type="term" value="F:CoA-ligase activity"/>
    <property type="evidence" value="ECO:0007669"/>
    <property type="project" value="TreeGrafter"/>
</dbReference>
<evidence type="ECO:0000256" key="2">
    <source>
        <dbReference type="ARBA" id="ARBA00022598"/>
    </source>
</evidence>
<dbReference type="PANTHER" id="PTHR24096:SF149">
    <property type="entry name" value="AMP-BINDING DOMAIN-CONTAINING PROTEIN-RELATED"/>
    <property type="match status" value="1"/>
</dbReference>
<dbReference type="AlphaFoldDB" id="A0AAV9NA70"/>
<name>A0AAV9NA70_9EURO</name>
<dbReference type="GeneID" id="89970224"/>
<keyword evidence="2" id="KW-0436">Ligase</keyword>
<dbReference type="InterPro" id="IPR045851">
    <property type="entry name" value="AMP-bd_C_sf"/>
</dbReference>
<dbReference type="Gene3D" id="3.30.300.30">
    <property type="match status" value="1"/>
</dbReference>
<organism evidence="5 6">
    <name type="scientific">Exophiala bonariae</name>
    <dbReference type="NCBI Taxonomy" id="1690606"/>
    <lineage>
        <taxon>Eukaryota</taxon>
        <taxon>Fungi</taxon>
        <taxon>Dikarya</taxon>
        <taxon>Ascomycota</taxon>
        <taxon>Pezizomycotina</taxon>
        <taxon>Eurotiomycetes</taxon>
        <taxon>Chaetothyriomycetidae</taxon>
        <taxon>Chaetothyriales</taxon>
        <taxon>Herpotrichiellaceae</taxon>
        <taxon>Exophiala</taxon>
    </lineage>
</organism>
<gene>
    <name evidence="5" type="ORF">LTR84_002012</name>
</gene>
<evidence type="ECO:0000259" key="4">
    <source>
        <dbReference type="Pfam" id="PF13193"/>
    </source>
</evidence>
<evidence type="ECO:0000259" key="3">
    <source>
        <dbReference type="Pfam" id="PF00501"/>
    </source>
</evidence>
<dbReference type="Pfam" id="PF00501">
    <property type="entry name" value="AMP-binding"/>
    <property type="match status" value="1"/>
</dbReference>
<proteinExistence type="inferred from homology"/>
<comment type="similarity">
    <text evidence="1">Belongs to the ATP-dependent AMP-binding enzyme family.</text>
</comment>
<evidence type="ECO:0000313" key="5">
    <source>
        <dbReference type="EMBL" id="KAK5053038.1"/>
    </source>
</evidence>
<protein>
    <recommendedName>
        <fullName evidence="7">AMP-dependent synthetase/ligase domain-containing protein</fullName>
    </recommendedName>
</protein>
<dbReference type="RefSeq" id="XP_064706480.1">
    <property type="nucleotide sequence ID" value="XM_064845626.1"/>
</dbReference>
<evidence type="ECO:0008006" key="7">
    <source>
        <dbReference type="Google" id="ProtNLM"/>
    </source>
</evidence>
<dbReference type="PANTHER" id="PTHR24096">
    <property type="entry name" value="LONG-CHAIN-FATTY-ACID--COA LIGASE"/>
    <property type="match status" value="1"/>
</dbReference>
<evidence type="ECO:0000313" key="6">
    <source>
        <dbReference type="Proteomes" id="UP001358417"/>
    </source>
</evidence>
<dbReference type="Gene3D" id="3.40.50.12780">
    <property type="entry name" value="N-terminal domain of ligase-like"/>
    <property type="match status" value="1"/>
</dbReference>
<sequence>MALGWDDREKSTGASVGEVFANCEAMLVDAENEEESESGTEITKSYERGELWVRGPNVMKGYWRNPQATKATITSDGWLKTGDIAYVDDKKKFFIVDRKKSETLTFYDLAQELIKVKGNQVAPAELEAVLCTHRSILDAAVIGAKMADRARYLPTSGEDEQPRAYVVLRPGSNLTENAIVAYVAQRVSKIKRITAGVVFVDHIPRNPTTLLAGICRLDVMLFSGREFSLTPSVYVLVRQNPPQSTGGEMRERA</sequence>
<accession>A0AAV9NA70</accession>
<dbReference type="InterPro" id="IPR025110">
    <property type="entry name" value="AMP-bd_C"/>
</dbReference>
<reference evidence="5 6" key="1">
    <citation type="submission" date="2023-08" db="EMBL/GenBank/DDBJ databases">
        <title>Black Yeasts Isolated from many extreme environments.</title>
        <authorList>
            <person name="Coleine C."/>
            <person name="Stajich J.E."/>
            <person name="Selbmann L."/>
        </authorList>
    </citation>
    <scope>NUCLEOTIDE SEQUENCE [LARGE SCALE GENOMIC DNA]</scope>
    <source>
        <strain evidence="5 6">CCFEE 5792</strain>
    </source>
</reference>
<dbReference type="Pfam" id="PF13193">
    <property type="entry name" value="AMP-binding_C"/>
    <property type="match status" value="1"/>
</dbReference>
<dbReference type="InterPro" id="IPR042099">
    <property type="entry name" value="ANL_N_sf"/>
</dbReference>
<feature type="domain" description="AMP-dependent synthetase/ligase" evidence="3">
    <location>
        <begin position="7"/>
        <end position="63"/>
    </location>
</feature>
<comment type="caution">
    <text evidence="5">The sequence shown here is derived from an EMBL/GenBank/DDBJ whole genome shotgun (WGS) entry which is preliminary data.</text>
</comment>
<dbReference type="Proteomes" id="UP001358417">
    <property type="component" value="Unassembled WGS sequence"/>
</dbReference>
<evidence type="ECO:0000256" key="1">
    <source>
        <dbReference type="ARBA" id="ARBA00006432"/>
    </source>
</evidence>